<comment type="caution">
    <text evidence="7">The sequence shown here is derived from an EMBL/GenBank/DDBJ whole genome shotgun (WGS) entry which is preliminary data.</text>
</comment>
<evidence type="ECO:0000313" key="6">
    <source>
        <dbReference type="EMBL" id="KRT56060.1"/>
    </source>
</evidence>
<keyword evidence="2" id="KW-0132">Cell division</keyword>
<dbReference type="PANTHER" id="PTHR34298:SF2">
    <property type="entry name" value="SEGREGATION AND CONDENSATION PROTEIN B"/>
    <property type="match status" value="1"/>
</dbReference>
<dbReference type="EMBL" id="LDXT01000066">
    <property type="protein sequence ID" value="KRT56060.1"/>
    <property type="molecule type" value="Genomic_DNA"/>
</dbReference>
<dbReference type="PANTHER" id="PTHR34298">
    <property type="entry name" value="SEGREGATION AND CONDENSATION PROTEIN B"/>
    <property type="match status" value="1"/>
</dbReference>
<evidence type="ECO:0000313" key="7">
    <source>
        <dbReference type="EMBL" id="KRT57246.1"/>
    </source>
</evidence>
<keyword evidence="9" id="KW-1185">Reference proteome</keyword>
<dbReference type="AlphaFoldDB" id="A0A0T5Z435"/>
<accession>A0A0T5Z435</accession>
<dbReference type="NCBIfam" id="TIGR00281">
    <property type="entry name" value="SMC-Scp complex subunit ScpB"/>
    <property type="match status" value="1"/>
</dbReference>
<dbReference type="RefSeq" id="WP_057957132.1">
    <property type="nucleotide sequence ID" value="NZ_KQ557002.1"/>
</dbReference>
<dbReference type="Gene3D" id="1.10.10.10">
    <property type="entry name" value="Winged helix-like DNA-binding domain superfamily/Winged helix DNA-binding domain"/>
    <property type="match status" value="2"/>
</dbReference>
<dbReference type="OrthoDB" id="9806226at2"/>
<dbReference type="Proteomes" id="UP000051634">
    <property type="component" value="Unassembled WGS sequence"/>
</dbReference>
<keyword evidence="4" id="KW-0131">Cell cycle</keyword>
<dbReference type="STRING" id="54398.Ga0074115_1319"/>
<dbReference type="InterPro" id="IPR036388">
    <property type="entry name" value="WH-like_DNA-bd_sf"/>
</dbReference>
<evidence type="ECO:0000256" key="2">
    <source>
        <dbReference type="ARBA" id="ARBA00022618"/>
    </source>
</evidence>
<evidence type="ECO:0000313" key="8">
    <source>
        <dbReference type="Proteomes" id="UP000051276"/>
    </source>
</evidence>
<protein>
    <submittedName>
        <fullName evidence="7">Segregation and condensation protein B</fullName>
    </submittedName>
</protein>
<gene>
    <name evidence="6" type="ORF">Ga0074115_1319</name>
    <name evidence="7" type="ORF">Ga0076813_11274</name>
</gene>
<sequence length="236" mass="26117">MSSDDKLKQIVEAALLAAGRPLSLDQLQGVFAEAETPDKERLRTVLEMLQADYQGRGIEVSEVGSGFRVQIRSEYAPWVSRLWTERPPKYSRALLETLALIAYRQPITRGEIEDIRGVSVSTNIIKALTEREWVRVVGHRDVPGKPALYATTKAFLDYFNMKGLGELPTLAKIRDLESINRELQLKEPNMAEPGDEPSGDDDAAESVASPDADLSQKDEIAASHSGELPLQQGESE</sequence>
<reference evidence="8 9" key="1">
    <citation type="submission" date="2015-11" db="EMBL/GenBank/DDBJ databases">
        <title>The genome of Candidatus Endoriftia persephone in Ridgeia piscesae and population structure of the North Eastern Pacific vestimentiferan symbionts.</title>
        <authorList>
            <person name="Perez M."/>
            <person name="Juniper K.S."/>
        </authorList>
    </citation>
    <scope>NUCLEOTIDE SEQUENCE [LARGE SCALE GENOMIC DNA]</scope>
    <source>
        <strain evidence="7">Ind10</strain>
        <strain evidence="6">Ind11</strain>
    </source>
</reference>
<feature type="compositionally biased region" description="Acidic residues" evidence="5">
    <location>
        <begin position="193"/>
        <end position="204"/>
    </location>
</feature>
<evidence type="ECO:0000313" key="9">
    <source>
        <dbReference type="Proteomes" id="UP000051634"/>
    </source>
</evidence>
<dbReference type="Proteomes" id="UP000051276">
    <property type="component" value="Unassembled WGS sequence"/>
</dbReference>
<dbReference type="GO" id="GO:0051301">
    <property type="term" value="P:cell division"/>
    <property type="evidence" value="ECO:0007669"/>
    <property type="project" value="UniProtKB-KW"/>
</dbReference>
<organism evidence="7 8">
    <name type="scientific">endosymbiont of Ridgeia piscesae</name>
    <dbReference type="NCBI Taxonomy" id="54398"/>
    <lineage>
        <taxon>Bacteria</taxon>
        <taxon>Pseudomonadati</taxon>
        <taxon>Pseudomonadota</taxon>
        <taxon>Gammaproteobacteria</taxon>
        <taxon>sulfur-oxidizing symbionts</taxon>
    </lineage>
</organism>
<name>A0A0T5Z435_9GAMM</name>
<evidence type="ECO:0000256" key="4">
    <source>
        <dbReference type="ARBA" id="ARBA00023306"/>
    </source>
</evidence>
<dbReference type="InterPro" id="IPR036390">
    <property type="entry name" value="WH_DNA-bd_sf"/>
</dbReference>
<dbReference type="InterPro" id="IPR005234">
    <property type="entry name" value="ScpB_csome_segregation"/>
</dbReference>
<keyword evidence="3" id="KW-0159">Chromosome partition</keyword>
<dbReference type="GO" id="GO:0051304">
    <property type="term" value="P:chromosome separation"/>
    <property type="evidence" value="ECO:0007669"/>
    <property type="project" value="InterPro"/>
</dbReference>
<keyword evidence="1" id="KW-0963">Cytoplasm</keyword>
<dbReference type="EMBL" id="LMXI01000567">
    <property type="protein sequence ID" value="KRT57246.1"/>
    <property type="molecule type" value="Genomic_DNA"/>
</dbReference>
<evidence type="ECO:0000256" key="5">
    <source>
        <dbReference type="SAM" id="MobiDB-lite"/>
    </source>
</evidence>
<dbReference type="SUPFAM" id="SSF46785">
    <property type="entry name" value="Winged helix' DNA-binding domain"/>
    <property type="match status" value="2"/>
</dbReference>
<dbReference type="PATRIC" id="fig|54398.3.peg.1944"/>
<feature type="region of interest" description="Disordered" evidence="5">
    <location>
        <begin position="183"/>
        <end position="236"/>
    </location>
</feature>
<dbReference type="Pfam" id="PF04079">
    <property type="entry name" value="SMC_ScpB"/>
    <property type="match status" value="1"/>
</dbReference>
<evidence type="ECO:0000256" key="1">
    <source>
        <dbReference type="ARBA" id="ARBA00022490"/>
    </source>
</evidence>
<dbReference type="PIRSF" id="PIRSF019345">
    <property type="entry name" value="ScpB"/>
    <property type="match status" value="1"/>
</dbReference>
<evidence type="ECO:0000256" key="3">
    <source>
        <dbReference type="ARBA" id="ARBA00022829"/>
    </source>
</evidence>
<proteinExistence type="predicted"/>